<dbReference type="GO" id="GO:0000976">
    <property type="term" value="F:transcription cis-regulatory region binding"/>
    <property type="evidence" value="ECO:0007669"/>
    <property type="project" value="TreeGrafter"/>
</dbReference>
<keyword evidence="5" id="KW-1185">Reference proteome</keyword>
<protein>
    <submittedName>
        <fullName evidence="4">Transcriptional regulator TetR family</fullName>
    </submittedName>
</protein>
<dbReference type="InterPro" id="IPR001647">
    <property type="entry name" value="HTH_TetR"/>
</dbReference>
<gene>
    <name evidence="4" type="ORF">PAI11_34590</name>
</gene>
<dbReference type="PANTHER" id="PTHR30055:SF226">
    <property type="entry name" value="HTH-TYPE TRANSCRIPTIONAL REGULATOR PKSA"/>
    <property type="match status" value="1"/>
</dbReference>
<evidence type="ECO:0000256" key="1">
    <source>
        <dbReference type="ARBA" id="ARBA00023125"/>
    </source>
</evidence>
<comment type="caution">
    <text evidence="4">The sequence shown here is derived from an EMBL/GenBank/DDBJ whole genome shotgun (WGS) entry which is preliminary data.</text>
</comment>
<accession>H0E9E2</accession>
<keyword evidence="1 2" id="KW-0238">DNA-binding</keyword>
<organism evidence="4 5">
    <name type="scientific">Patulibacter medicamentivorans</name>
    <dbReference type="NCBI Taxonomy" id="1097667"/>
    <lineage>
        <taxon>Bacteria</taxon>
        <taxon>Bacillati</taxon>
        <taxon>Actinomycetota</taxon>
        <taxon>Thermoleophilia</taxon>
        <taxon>Solirubrobacterales</taxon>
        <taxon>Patulibacteraceae</taxon>
        <taxon>Patulibacter</taxon>
    </lineage>
</organism>
<dbReference type="PROSITE" id="PS50977">
    <property type="entry name" value="HTH_TETR_2"/>
    <property type="match status" value="1"/>
</dbReference>
<dbReference type="PANTHER" id="PTHR30055">
    <property type="entry name" value="HTH-TYPE TRANSCRIPTIONAL REGULATOR RUTR"/>
    <property type="match status" value="1"/>
</dbReference>
<dbReference type="PATRIC" id="fig|1097667.3.peg.3431"/>
<dbReference type="AlphaFoldDB" id="H0E9E2"/>
<evidence type="ECO:0000256" key="2">
    <source>
        <dbReference type="PROSITE-ProRule" id="PRU00335"/>
    </source>
</evidence>
<evidence type="ECO:0000313" key="4">
    <source>
        <dbReference type="EMBL" id="EHN09697.1"/>
    </source>
</evidence>
<dbReference type="Proteomes" id="UP000005143">
    <property type="component" value="Unassembled WGS sequence"/>
</dbReference>
<dbReference type="InterPro" id="IPR050109">
    <property type="entry name" value="HTH-type_TetR-like_transc_reg"/>
</dbReference>
<dbReference type="Pfam" id="PF00440">
    <property type="entry name" value="TetR_N"/>
    <property type="match status" value="1"/>
</dbReference>
<dbReference type="SUPFAM" id="SSF46689">
    <property type="entry name" value="Homeodomain-like"/>
    <property type="match status" value="1"/>
</dbReference>
<dbReference type="EMBL" id="AGUD01000258">
    <property type="protein sequence ID" value="EHN09697.1"/>
    <property type="molecule type" value="Genomic_DNA"/>
</dbReference>
<proteinExistence type="predicted"/>
<evidence type="ECO:0000259" key="3">
    <source>
        <dbReference type="PROSITE" id="PS50977"/>
    </source>
</evidence>
<dbReference type="Gene3D" id="1.10.357.10">
    <property type="entry name" value="Tetracycline Repressor, domain 2"/>
    <property type="match status" value="1"/>
</dbReference>
<dbReference type="RefSeq" id="WP_007577580.1">
    <property type="nucleotide sequence ID" value="NZ_AGUD01000258.1"/>
</dbReference>
<dbReference type="GO" id="GO:0003700">
    <property type="term" value="F:DNA-binding transcription factor activity"/>
    <property type="evidence" value="ECO:0007669"/>
    <property type="project" value="TreeGrafter"/>
</dbReference>
<reference evidence="4 5" key="1">
    <citation type="journal article" date="2013" name="Biodegradation">
        <title>Quantitative proteomic analysis of ibuprofen-degrading Patulibacter sp. strain I11.</title>
        <authorList>
            <person name="Almeida B."/>
            <person name="Kjeldal H."/>
            <person name="Lolas I."/>
            <person name="Knudsen A.D."/>
            <person name="Carvalho G."/>
            <person name="Nielsen K.L."/>
            <person name="Barreto Crespo M.T."/>
            <person name="Stensballe A."/>
            <person name="Nielsen J.L."/>
        </authorList>
    </citation>
    <scope>NUCLEOTIDE SEQUENCE [LARGE SCALE GENOMIC DNA]</scope>
    <source>
        <strain evidence="4 5">I11</strain>
    </source>
</reference>
<name>H0E9E2_9ACTN</name>
<feature type="domain" description="HTH tetR-type" evidence="3">
    <location>
        <begin position="18"/>
        <end position="78"/>
    </location>
</feature>
<sequence>MPPVVRPYRGISADERRAQRRAQLLDAALDVIGDVGLAGLTMTAVCARAGLTERYFYESFRDRDALIRAMTDEVADEVVAAITAALAAAPRDLFAVSRAAIAAAVHVLTDDPRKARAMRDTLGSELIRDRQEQLVALTVELLSAQILDLGDPDAIDAVRLRLATTVIVAGTLHAIGDWIQDVDRVPLDEIADEVARLCVAAAGTVAG</sequence>
<feature type="DNA-binding region" description="H-T-H motif" evidence="2">
    <location>
        <begin position="41"/>
        <end position="60"/>
    </location>
</feature>
<evidence type="ECO:0000313" key="5">
    <source>
        <dbReference type="Proteomes" id="UP000005143"/>
    </source>
</evidence>
<dbReference type="InterPro" id="IPR009057">
    <property type="entry name" value="Homeodomain-like_sf"/>
</dbReference>